<accession>A0A516GVM8</accession>
<dbReference type="InterPro" id="IPR051598">
    <property type="entry name" value="TSUP/Inactive_protease-like"/>
</dbReference>
<dbReference type="Proteomes" id="UP000319209">
    <property type="component" value="Chromosome"/>
</dbReference>
<feature type="transmembrane region" description="Helical" evidence="5">
    <location>
        <begin position="151"/>
        <end position="181"/>
    </location>
</feature>
<dbReference type="PANTHER" id="PTHR43701:SF2">
    <property type="entry name" value="MEMBRANE TRANSPORTER PROTEIN YJNA-RELATED"/>
    <property type="match status" value="1"/>
</dbReference>
<organism evidence="6 7">
    <name type="scientific">Formosa sediminum</name>
    <dbReference type="NCBI Taxonomy" id="2594004"/>
    <lineage>
        <taxon>Bacteria</taxon>
        <taxon>Pseudomonadati</taxon>
        <taxon>Bacteroidota</taxon>
        <taxon>Flavobacteriia</taxon>
        <taxon>Flavobacteriales</taxon>
        <taxon>Flavobacteriaceae</taxon>
        <taxon>Formosa</taxon>
    </lineage>
</organism>
<dbReference type="KEGG" id="fop:FNB79_16790"/>
<feature type="transmembrane region" description="Helical" evidence="5">
    <location>
        <begin position="247"/>
        <end position="265"/>
    </location>
</feature>
<dbReference type="PANTHER" id="PTHR43701">
    <property type="entry name" value="MEMBRANE TRANSPORTER PROTEIN MJ0441-RELATED"/>
    <property type="match status" value="1"/>
</dbReference>
<dbReference type="RefSeq" id="WP_143382462.1">
    <property type="nucleotide sequence ID" value="NZ_CP041637.1"/>
</dbReference>
<gene>
    <name evidence="6" type="ORF">FNB79_16790</name>
</gene>
<evidence type="ECO:0000313" key="6">
    <source>
        <dbReference type="EMBL" id="QDO95556.1"/>
    </source>
</evidence>
<dbReference type="AlphaFoldDB" id="A0A516GVM8"/>
<proteinExistence type="inferred from homology"/>
<feature type="transmembrane region" description="Helical" evidence="5">
    <location>
        <begin position="188"/>
        <end position="209"/>
    </location>
</feature>
<evidence type="ECO:0000256" key="2">
    <source>
        <dbReference type="ARBA" id="ARBA00022692"/>
    </source>
</evidence>
<evidence type="ECO:0000256" key="5">
    <source>
        <dbReference type="RuleBase" id="RU363041"/>
    </source>
</evidence>
<name>A0A516GVM8_9FLAO</name>
<keyword evidence="7" id="KW-1185">Reference proteome</keyword>
<protein>
    <recommendedName>
        <fullName evidence="5">Probable membrane transporter protein</fullName>
    </recommendedName>
</protein>
<feature type="transmembrane region" description="Helical" evidence="5">
    <location>
        <begin position="74"/>
        <end position="93"/>
    </location>
</feature>
<evidence type="ECO:0000256" key="3">
    <source>
        <dbReference type="ARBA" id="ARBA00022989"/>
    </source>
</evidence>
<dbReference type="GO" id="GO:0005886">
    <property type="term" value="C:plasma membrane"/>
    <property type="evidence" value="ECO:0007669"/>
    <property type="project" value="UniProtKB-SubCell"/>
</dbReference>
<keyword evidence="4 5" id="KW-0472">Membrane</keyword>
<feature type="transmembrane region" description="Helical" evidence="5">
    <location>
        <begin position="215"/>
        <end position="235"/>
    </location>
</feature>
<evidence type="ECO:0000256" key="1">
    <source>
        <dbReference type="ARBA" id="ARBA00004141"/>
    </source>
</evidence>
<reference evidence="6 7" key="1">
    <citation type="submission" date="2019-07" db="EMBL/GenBank/DDBJ databases">
        <title>Genome sequencing for Formosa sp. PS13.</title>
        <authorList>
            <person name="Park S.-J."/>
        </authorList>
    </citation>
    <scope>NUCLEOTIDE SEQUENCE [LARGE SCALE GENOMIC DNA]</scope>
    <source>
        <strain evidence="6 7">PS13</strain>
    </source>
</reference>
<feature type="transmembrane region" description="Helical" evidence="5">
    <location>
        <begin position="6"/>
        <end position="38"/>
    </location>
</feature>
<evidence type="ECO:0000313" key="7">
    <source>
        <dbReference type="Proteomes" id="UP000319209"/>
    </source>
</evidence>
<dbReference type="Pfam" id="PF01925">
    <property type="entry name" value="TauE"/>
    <property type="match status" value="1"/>
</dbReference>
<dbReference type="OrthoDB" id="8559161at2"/>
<comment type="subcellular location">
    <subcellularLocation>
        <location evidence="5">Cell membrane</location>
        <topology evidence="5">Multi-pass membrane protein</topology>
    </subcellularLocation>
    <subcellularLocation>
        <location evidence="1">Membrane</location>
        <topology evidence="1">Multi-pass membrane protein</topology>
    </subcellularLocation>
</comment>
<dbReference type="InterPro" id="IPR002781">
    <property type="entry name" value="TM_pro_TauE-like"/>
</dbReference>
<comment type="similarity">
    <text evidence="5">Belongs to the 4-toluene sulfonate uptake permease (TSUP) (TC 2.A.102) family.</text>
</comment>
<keyword evidence="3 5" id="KW-1133">Transmembrane helix</keyword>
<dbReference type="EMBL" id="CP041637">
    <property type="protein sequence ID" value="QDO95556.1"/>
    <property type="molecule type" value="Genomic_DNA"/>
</dbReference>
<keyword evidence="5" id="KW-1003">Cell membrane</keyword>
<feature type="transmembrane region" description="Helical" evidence="5">
    <location>
        <begin position="113"/>
        <end position="131"/>
    </location>
</feature>
<sequence>MDILHVFGYVGALIVGLVLGLTGGGGSILTVPILVYLLMFNPVTATAYSLFIVGVSSSFGAFKNFQKGLVDLKIAAVFAIPAFTMVYLTRKFIIPAIPKAMFNIGGFLVTKDIFIMVMFAIMMVTASVTMLKPKANHEKVKGYRKLSNLLIFNQAIVIGFFTGIVGAGGGFIIIPALIILGNLSMKKAVGTSLFIIAINSLIGFIGDIGNIEIDWIFLLTFTAIAVVGIFLGSYISNYIPGKKLKKGFGWFVLVMGIYIIIKEVVM</sequence>
<keyword evidence="2 5" id="KW-0812">Transmembrane</keyword>
<evidence type="ECO:0000256" key="4">
    <source>
        <dbReference type="ARBA" id="ARBA00023136"/>
    </source>
</evidence>